<gene>
    <name evidence="9" type="ORF">JOE57_002666</name>
</gene>
<dbReference type="Pfam" id="PF04138">
    <property type="entry name" value="GtrA_DPMS_TM"/>
    <property type="match status" value="1"/>
</dbReference>
<dbReference type="PANTHER" id="PTHR38459">
    <property type="entry name" value="PROPHAGE BACTOPRENOL-LINKED GLUCOSE TRANSLOCASE HOMOLOG"/>
    <property type="match status" value="1"/>
</dbReference>
<evidence type="ECO:0000256" key="1">
    <source>
        <dbReference type="ARBA" id="ARBA00004141"/>
    </source>
</evidence>
<evidence type="ECO:0000313" key="10">
    <source>
        <dbReference type="Proteomes" id="UP000704762"/>
    </source>
</evidence>
<feature type="domain" description="GtrA/DPMS transmembrane" evidence="8">
    <location>
        <begin position="19"/>
        <end position="147"/>
    </location>
</feature>
<dbReference type="RefSeq" id="WP_204918698.1">
    <property type="nucleotide sequence ID" value="NZ_BAAAQP010000003.1"/>
</dbReference>
<feature type="transmembrane region" description="Helical" evidence="7">
    <location>
        <begin position="54"/>
        <end position="71"/>
    </location>
</feature>
<accession>A0ABS2RL63</accession>
<dbReference type="Proteomes" id="UP000704762">
    <property type="component" value="Unassembled WGS sequence"/>
</dbReference>
<dbReference type="EMBL" id="JAFBCF010000001">
    <property type="protein sequence ID" value="MBM7799745.1"/>
    <property type="molecule type" value="Genomic_DNA"/>
</dbReference>
<proteinExistence type="inferred from homology"/>
<dbReference type="InterPro" id="IPR051401">
    <property type="entry name" value="GtrA_CellWall_Glycosyl"/>
</dbReference>
<evidence type="ECO:0000256" key="4">
    <source>
        <dbReference type="ARBA" id="ARBA00022989"/>
    </source>
</evidence>
<evidence type="ECO:0000256" key="6">
    <source>
        <dbReference type="SAM" id="MobiDB-lite"/>
    </source>
</evidence>
<organism evidence="9 10">
    <name type="scientific">Microlunatus panaciterrae</name>
    <dbReference type="NCBI Taxonomy" id="400768"/>
    <lineage>
        <taxon>Bacteria</taxon>
        <taxon>Bacillati</taxon>
        <taxon>Actinomycetota</taxon>
        <taxon>Actinomycetes</taxon>
        <taxon>Propionibacteriales</taxon>
        <taxon>Propionibacteriaceae</taxon>
        <taxon>Microlunatus</taxon>
    </lineage>
</organism>
<evidence type="ECO:0000256" key="3">
    <source>
        <dbReference type="ARBA" id="ARBA00022692"/>
    </source>
</evidence>
<evidence type="ECO:0000259" key="8">
    <source>
        <dbReference type="Pfam" id="PF04138"/>
    </source>
</evidence>
<sequence length="173" mass="18391">MSLATLLDRVRHLGPEAVKFGIVGLTGVAVQIVAFNLLRYAGPGGVGVLEPKPITAQVLAIGLATVITYLGNRHWTYQHREKGRVGRELPIFVILNGIAIGIGALCLAFSHYVLGLTSPLADNLSGNVVGLGLGTLFRFWSYRRFVFTGDSSRPESASPAPPEDPASAEPASR</sequence>
<evidence type="ECO:0000256" key="5">
    <source>
        <dbReference type="ARBA" id="ARBA00023136"/>
    </source>
</evidence>
<comment type="caution">
    <text evidence="9">The sequence shown here is derived from an EMBL/GenBank/DDBJ whole genome shotgun (WGS) entry which is preliminary data.</text>
</comment>
<feature type="transmembrane region" description="Helical" evidence="7">
    <location>
        <begin position="124"/>
        <end position="141"/>
    </location>
</feature>
<protein>
    <submittedName>
        <fullName evidence="9">Flippase GtrA</fullName>
    </submittedName>
</protein>
<name>A0ABS2RL63_9ACTN</name>
<reference evidence="9 10" key="1">
    <citation type="submission" date="2021-01" db="EMBL/GenBank/DDBJ databases">
        <title>Sequencing the genomes of 1000 actinobacteria strains.</title>
        <authorList>
            <person name="Klenk H.-P."/>
        </authorList>
    </citation>
    <scope>NUCLEOTIDE SEQUENCE [LARGE SCALE GENOMIC DNA]</scope>
    <source>
        <strain evidence="9 10">DSM 18662</strain>
    </source>
</reference>
<keyword evidence="4 7" id="KW-1133">Transmembrane helix</keyword>
<comment type="similarity">
    <text evidence="2">Belongs to the GtrA family.</text>
</comment>
<evidence type="ECO:0000313" key="9">
    <source>
        <dbReference type="EMBL" id="MBM7799745.1"/>
    </source>
</evidence>
<dbReference type="PANTHER" id="PTHR38459:SF1">
    <property type="entry name" value="PROPHAGE BACTOPRENOL-LINKED GLUCOSE TRANSLOCASE HOMOLOG"/>
    <property type="match status" value="1"/>
</dbReference>
<feature type="transmembrane region" description="Helical" evidence="7">
    <location>
        <begin position="20"/>
        <end position="42"/>
    </location>
</feature>
<feature type="transmembrane region" description="Helical" evidence="7">
    <location>
        <begin position="91"/>
        <end position="112"/>
    </location>
</feature>
<evidence type="ECO:0000256" key="7">
    <source>
        <dbReference type="SAM" id="Phobius"/>
    </source>
</evidence>
<keyword evidence="10" id="KW-1185">Reference proteome</keyword>
<keyword evidence="3 7" id="KW-0812">Transmembrane</keyword>
<evidence type="ECO:0000256" key="2">
    <source>
        <dbReference type="ARBA" id="ARBA00009399"/>
    </source>
</evidence>
<keyword evidence="5 7" id="KW-0472">Membrane</keyword>
<dbReference type="InterPro" id="IPR007267">
    <property type="entry name" value="GtrA_DPMS_TM"/>
</dbReference>
<comment type="subcellular location">
    <subcellularLocation>
        <location evidence="1">Membrane</location>
        <topology evidence="1">Multi-pass membrane protein</topology>
    </subcellularLocation>
</comment>
<feature type="region of interest" description="Disordered" evidence="6">
    <location>
        <begin position="150"/>
        <end position="173"/>
    </location>
</feature>